<dbReference type="EMBL" id="JBHUDE010000161">
    <property type="protein sequence ID" value="MFD1609676.1"/>
    <property type="molecule type" value="Genomic_DNA"/>
</dbReference>
<dbReference type="InterPro" id="IPR010093">
    <property type="entry name" value="SinI_DNA-bd"/>
</dbReference>
<accession>A0ABW4HX01</accession>
<comment type="caution">
    <text evidence="2">The sequence shown here is derived from an EMBL/GenBank/DDBJ whole genome shotgun (WGS) entry which is preliminary data.</text>
</comment>
<dbReference type="Pfam" id="PF12728">
    <property type="entry name" value="HTH_17"/>
    <property type="match status" value="1"/>
</dbReference>
<gene>
    <name evidence="2" type="ORF">ACFSBH_18820</name>
</gene>
<dbReference type="InterPro" id="IPR009061">
    <property type="entry name" value="DNA-bd_dom_put_sf"/>
</dbReference>
<reference evidence="3" key="1">
    <citation type="journal article" date="2019" name="Int. J. Syst. Evol. Microbiol.">
        <title>The Global Catalogue of Microorganisms (GCM) 10K type strain sequencing project: providing services to taxonomists for standard genome sequencing and annotation.</title>
        <authorList>
            <consortium name="The Broad Institute Genomics Platform"/>
            <consortium name="The Broad Institute Genome Sequencing Center for Infectious Disease"/>
            <person name="Wu L."/>
            <person name="Ma J."/>
        </authorList>
    </citation>
    <scope>NUCLEOTIDE SEQUENCE [LARGE SCALE GENOMIC DNA]</scope>
    <source>
        <strain evidence="3">CGMCC 1.12376</strain>
    </source>
</reference>
<name>A0ABW4HX01_9BACI</name>
<protein>
    <submittedName>
        <fullName evidence="2">Helix-turn-helix domain-containing protein</fullName>
    </submittedName>
</protein>
<dbReference type="SUPFAM" id="SSF46955">
    <property type="entry name" value="Putative DNA-binding domain"/>
    <property type="match status" value="1"/>
</dbReference>
<sequence length="57" mass="6747">MEKKVLTVKEVAEYLGVHVDTVHRMVEADEIPHSCWWGEILFVKEMVDLWIDNLHLN</sequence>
<feature type="domain" description="Helix-turn-helix" evidence="1">
    <location>
        <begin position="5"/>
        <end position="53"/>
    </location>
</feature>
<keyword evidence="3" id="KW-1185">Reference proteome</keyword>
<dbReference type="RefSeq" id="WP_379599107.1">
    <property type="nucleotide sequence ID" value="NZ_JBHUDE010000161.1"/>
</dbReference>
<proteinExistence type="predicted"/>
<dbReference type="InterPro" id="IPR041657">
    <property type="entry name" value="HTH_17"/>
</dbReference>
<evidence type="ECO:0000313" key="3">
    <source>
        <dbReference type="Proteomes" id="UP001597221"/>
    </source>
</evidence>
<dbReference type="NCBIfam" id="TIGR01764">
    <property type="entry name" value="excise"/>
    <property type="match status" value="1"/>
</dbReference>
<dbReference type="Proteomes" id="UP001597221">
    <property type="component" value="Unassembled WGS sequence"/>
</dbReference>
<organism evidence="2 3">
    <name type="scientific">Oceanobacillus luteolus</name>
    <dbReference type="NCBI Taxonomy" id="1274358"/>
    <lineage>
        <taxon>Bacteria</taxon>
        <taxon>Bacillati</taxon>
        <taxon>Bacillota</taxon>
        <taxon>Bacilli</taxon>
        <taxon>Bacillales</taxon>
        <taxon>Bacillaceae</taxon>
        <taxon>Oceanobacillus</taxon>
    </lineage>
</organism>
<evidence type="ECO:0000259" key="1">
    <source>
        <dbReference type="Pfam" id="PF12728"/>
    </source>
</evidence>
<evidence type="ECO:0000313" key="2">
    <source>
        <dbReference type="EMBL" id="MFD1609676.1"/>
    </source>
</evidence>